<dbReference type="RefSeq" id="WP_007415426.1">
    <property type="nucleotide sequence ID" value="NZ_ABOX02000016.1"/>
</dbReference>
<sequence>MITAEKLKVFEKYLGSVDAWARLGSPEEKELLKDADWYNISNAIQHLTILKKGLASPQDNEVINQVLAQQSGDSHTQRKAARIVLIDRSLTCAN</sequence>
<dbReference type="AlphaFoldDB" id="B9XHY2"/>
<protein>
    <submittedName>
        <fullName evidence="1">Uncharacterized protein</fullName>
    </submittedName>
</protein>
<name>B9XHY2_PEDPL</name>
<reference evidence="1 2" key="1">
    <citation type="journal article" date="2011" name="J. Bacteriol.">
        <title>Genome sequence of 'Pedosphaera parvula' Ellin514, an aerobic Verrucomicrobial isolate from pasture soil.</title>
        <authorList>
            <person name="Kant R."/>
            <person name="van Passel M.W."/>
            <person name="Sangwan P."/>
            <person name="Palva A."/>
            <person name="Lucas S."/>
            <person name="Copeland A."/>
            <person name="Lapidus A."/>
            <person name="Glavina Del Rio T."/>
            <person name="Dalin E."/>
            <person name="Tice H."/>
            <person name="Bruce D."/>
            <person name="Goodwin L."/>
            <person name="Pitluck S."/>
            <person name="Chertkov O."/>
            <person name="Larimer F.W."/>
            <person name="Land M.L."/>
            <person name="Hauser L."/>
            <person name="Brettin T.S."/>
            <person name="Detter J.C."/>
            <person name="Han S."/>
            <person name="de Vos W.M."/>
            <person name="Janssen P.H."/>
            <person name="Smidt H."/>
        </authorList>
    </citation>
    <scope>NUCLEOTIDE SEQUENCE [LARGE SCALE GENOMIC DNA]</scope>
    <source>
        <strain evidence="1 2">Ellin514</strain>
    </source>
</reference>
<dbReference type="Proteomes" id="UP000003688">
    <property type="component" value="Unassembled WGS sequence"/>
</dbReference>
<comment type="caution">
    <text evidence="1">The sequence shown here is derived from an EMBL/GenBank/DDBJ whole genome shotgun (WGS) entry which is preliminary data.</text>
</comment>
<keyword evidence="2" id="KW-1185">Reference proteome</keyword>
<dbReference type="OrthoDB" id="894156at2"/>
<dbReference type="STRING" id="320771.Cflav_PD3445"/>
<dbReference type="EMBL" id="ABOX02000016">
    <property type="protein sequence ID" value="EEF60475.1"/>
    <property type="molecule type" value="Genomic_DNA"/>
</dbReference>
<gene>
    <name evidence="1" type="ORF">Cflav_PD3445</name>
</gene>
<evidence type="ECO:0000313" key="1">
    <source>
        <dbReference type="EMBL" id="EEF60475.1"/>
    </source>
</evidence>
<organism evidence="1 2">
    <name type="scientific">Pedosphaera parvula (strain Ellin514)</name>
    <dbReference type="NCBI Taxonomy" id="320771"/>
    <lineage>
        <taxon>Bacteria</taxon>
        <taxon>Pseudomonadati</taxon>
        <taxon>Verrucomicrobiota</taxon>
        <taxon>Pedosphaerae</taxon>
        <taxon>Pedosphaerales</taxon>
        <taxon>Pedosphaeraceae</taxon>
        <taxon>Pedosphaera</taxon>
    </lineage>
</organism>
<accession>B9XHY2</accession>
<proteinExistence type="predicted"/>
<evidence type="ECO:0000313" key="2">
    <source>
        <dbReference type="Proteomes" id="UP000003688"/>
    </source>
</evidence>